<feature type="domain" description="RRM" evidence="3">
    <location>
        <begin position="95"/>
        <end position="161"/>
    </location>
</feature>
<evidence type="ECO:0000256" key="2">
    <source>
        <dbReference type="PROSITE-ProRule" id="PRU00176"/>
    </source>
</evidence>
<sequence>MSYAARGIFLTKFTEDVNARSIYVSKVNRKITAKVLRIHFQRCGDIRGIKIVCKIFDNNVDNDIGHAFIEFFDESSVEDALDLDGRRRMGNSFMLHDEITREELKNHFQIYGNVLETKINDCSIGKYAFLLFATKEIAEHALQADNTQLGGRNIRVRRFPSDNSILIAGVYIFTY</sequence>
<feature type="domain" description="RRM" evidence="3">
    <location>
        <begin position="20"/>
        <end position="102"/>
    </location>
</feature>
<accession>A0A9N9HZP2</accession>
<keyword evidence="5" id="KW-1185">Reference proteome</keyword>
<evidence type="ECO:0000259" key="3">
    <source>
        <dbReference type="PROSITE" id="PS50102"/>
    </source>
</evidence>
<reference evidence="4" key="1">
    <citation type="submission" date="2021-06" db="EMBL/GenBank/DDBJ databases">
        <authorList>
            <person name="Kallberg Y."/>
            <person name="Tangrot J."/>
            <person name="Rosling A."/>
        </authorList>
    </citation>
    <scope>NUCLEOTIDE SEQUENCE</scope>
    <source>
        <strain evidence="4">MA453B</strain>
    </source>
</reference>
<gene>
    <name evidence="4" type="ORF">DERYTH_LOCUS13795</name>
</gene>
<dbReference type="EMBL" id="CAJVPY010009941">
    <property type="protein sequence ID" value="CAG8713932.1"/>
    <property type="molecule type" value="Genomic_DNA"/>
</dbReference>
<comment type="caution">
    <text evidence="4">The sequence shown here is derived from an EMBL/GenBank/DDBJ whole genome shotgun (WGS) entry which is preliminary data.</text>
</comment>
<dbReference type="SUPFAM" id="SSF54928">
    <property type="entry name" value="RNA-binding domain, RBD"/>
    <property type="match status" value="2"/>
</dbReference>
<dbReference type="PANTHER" id="PTHR23236:SF12">
    <property type="entry name" value="EUKARYOTIC INITIATION FACTOR 4B-RELATED"/>
    <property type="match status" value="1"/>
</dbReference>
<protein>
    <submittedName>
        <fullName evidence="4">1771_t:CDS:1</fullName>
    </submittedName>
</protein>
<evidence type="ECO:0000313" key="4">
    <source>
        <dbReference type="EMBL" id="CAG8713932.1"/>
    </source>
</evidence>
<dbReference type="AlphaFoldDB" id="A0A9N9HZP2"/>
<evidence type="ECO:0000256" key="1">
    <source>
        <dbReference type="ARBA" id="ARBA00022884"/>
    </source>
</evidence>
<proteinExistence type="predicted"/>
<dbReference type="SMART" id="SM00360">
    <property type="entry name" value="RRM"/>
    <property type="match status" value="2"/>
</dbReference>
<keyword evidence="1 2" id="KW-0694">RNA-binding</keyword>
<evidence type="ECO:0000313" key="5">
    <source>
        <dbReference type="Proteomes" id="UP000789405"/>
    </source>
</evidence>
<dbReference type="GO" id="GO:0008143">
    <property type="term" value="F:poly(A) binding"/>
    <property type="evidence" value="ECO:0007669"/>
    <property type="project" value="TreeGrafter"/>
</dbReference>
<dbReference type="Pfam" id="PF00076">
    <property type="entry name" value="RRM_1"/>
    <property type="match status" value="2"/>
</dbReference>
<dbReference type="Gene3D" id="3.30.70.330">
    <property type="match status" value="2"/>
</dbReference>
<dbReference type="PANTHER" id="PTHR23236">
    <property type="entry name" value="EUKARYOTIC TRANSLATION INITIATION FACTOR 4B/4H"/>
    <property type="match status" value="1"/>
</dbReference>
<dbReference type="InterPro" id="IPR000504">
    <property type="entry name" value="RRM_dom"/>
</dbReference>
<dbReference type="InterPro" id="IPR012677">
    <property type="entry name" value="Nucleotide-bd_a/b_plait_sf"/>
</dbReference>
<dbReference type="InterPro" id="IPR035979">
    <property type="entry name" value="RBD_domain_sf"/>
</dbReference>
<dbReference type="Proteomes" id="UP000789405">
    <property type="component" value="Unassembled WGS sequence"/>
</dbReference>
<dbReference type="PROSITE" id="PS50102">
    <property type="entry name" value="RRM"/>
    <property type="match status" value="2"/>
</dbReference>
<organism evidence="4 5">
    <name type="scientific">Dentiscutata erythropus</name>
    <dbReference type="NCBI Taxonomy" id="1348616"/>
    <lineage>
        <taxon>Eukaryota</taxon>
        <taxon>Fungi</taxon>
        <taxon>Fungi incertae sedis</taxon>
        <taxon>Mucoromycota</taxon>
        <taxon>Glomeromycotina</taxon>
        <taxon>Glomeromycetes</taxon>
        <taxon>Diversisporales</taxon>
        <taxon>Gigasporaceae</taxon>
        <taxon>Dentiscutata</taxon>
    </lineage>
</organism>
<dbReference type="OrthoDB" id="2432867at2759"/>
<dbReference type="CDD" id="cd00590">
    <property type="entry name" value="RRM_SF"/>
    <property type="match status" value="1"/>
</dbReference>
<name>A0A9N9HZP2_9GLOM</name>